<evidence type="ECO:0000256" key="1">
    <source>
        <dbReference type="SAM" id="MobiDB-lite"/>
    </source>
</evidence>
<feature type="region of interest" description="Disordered" evidence="1">
    <location>
        <begin position="1"/>
        <end position="34"/>
    </location>
</feature>
<proteinExistence type="predicted"/>
<feature type="compositionally biased region" description="Basic residues" evidence="1">
    <location>
        <begin position="239"/>
        <end position="251"/>
    </location>
</feature>
<keyword evidence="5" id="KW-1185">Reference proteome</keyword>
<dbReference type="InterPro" id="IPR032742">
    <property type="entry name" value="Iec3_N"/>
</dbReference>
<dbReference type="GO" id="GO:0031011">
    <property type="term" value="C:Ino80 complex"/>
    <property type="evidence" value="ECO:0007669"/>
    <property type="project" value="InterPro"/>
</dbReference>
<dbReference type="Proteomes" id="UP000829685">
    <property type="component" value="Unassembled WGS sequence"/>
</dbReference>
<dbReference type="Pfam" id="PF14612">
    <property type="entry name" value="Ino80_Iec3"/>
    <property type="match status" value="1"/>
</dbReference>
<evidence type="ECO:0000259" key="2">
    <source>
        <dbReference type="Pfam" id="PF14612"/>
    </source>
</evidence>
<feature type="compositionally biased region" description="Acidic residues" evidence="1">
    <location>
        <begin position="97"/>
        <end position="108"/>
    </location>
</feature>
<protein>
    <submittedName>
        <fullName evidence="4">Uncharacterized protein</fullName>
    </submittedName>
</protein>
<feature type="domain" description="INO80 complex subunit 3-like middle region" evidence="3">
    <location>
        <begin position="115"/>
        <end position="218"/>
    </location>
</feature>
<name>A0A9P9WYZ5_9PEZI</name>
<comment type="caution">
    <text evidence="4">The sequence shown here is derived from an EMBL/GenBank/DDBJ whole genome shotgun (WGS) entry which is preliminary data.</text>
</comment>
<sequence>MDDRQIKAEPGLRDHSNEDARVAESKPPYKSYKKKYRKMRLQFDQRVGEGEDLHKMEQKAMRTIKRLAIENDRLMEVLLDINESPQIPPERRVVLDADNDDDTEDEADASEKPSKSLKRLLKEVPHQSFAETAERYPETLEQLQPQDPDLYPTAFLSADDIDNYLAEVDMRLGLKAKPAILPAPTPQKAAANFALRNPTSVYNWLRRHAPKTFLQDLEKEKDKDKDKDRDHDDKEGGGGHKRKSGATRGNKRQSAASRREAGESMDWEEEANYDDQPFGSVRGKRKRDDDGGYRPKGGSSRPTKRRARKSGPDDLKILDFPTPTLLPTENTELILTPVSPVGSRYSSSSFTCNKTSLETDAPSQKPSRERTVQLAIQPNSKGSPYKIRNI</sequence>
<feature type="region of interest" description="Disordered" evidence="1">
    <location>
        <begin position="215"/>
        <end position="390"/>
    </location>
</feature>
<reference evidence="4" key="1">
    <citation type="submission" date="2021-03" db="EMBL/GenBank/DDBJ databases">
        <title>Revisited historic fungal species revealed as producer of novel bioactive compounds through whole genome sequencing and comparative genomics.</title>
        <authorList>
            <person name="Vignolle G.A."/>
            <person name="Hochenegger N."/>
            <person name="Mach R.L."/>
            <person name="Mach-Aigner A.R."/>
            <person name="Javad Rahimi M."/>
            <person name="Salim K.A."/>
            <person name="Chan C.M."/>
            <person name="Lim L.B.L."/>
            <person name="Cai F."/>
            <person name="Druzhinina I.S."/>
            <person name="U'Ren J.M."/>
            <person name="Derntl C."/>
        </authorList>
    </citation>
    <scope>NUCLEOTIDE SEQUENCE</scope>
    <source>
        <strain evidence="4">TUCIM 5799</strain>
    </source>
</reference>
<feature type="compositionally biased region" description="Low complexity" evidence="1">
    <location>
        <begin position="321"/>
        <end position="349"/>
    </location>
</feature>
<feature type="compositionally biased region" description="Basic and acidic residues" evidence="1">
    <location>
        <begin position="1"/>
        <end position="24"/>
    </location>
</feature>
<dbReference type="Pfam" id="PF24244">
    <property type="entry name" value="Iec3-like_M"/>
    <property type="match status" value="1"/>
</dbReference>
<gene>
    <name evidence="4" type="ORF">JX265_000508</name>
</gene>
<dbReference type="AlphaFoldDB" id="A0A9P9WYZ5"/>
<evidence type="ECO:0000313" key="4">
    <source>
        <dbReference type="EMBL" id="KAI1881682.1"/>
    </source>
</evidence>
<dbReference type="InterPro" id="IPR055449">
    <property type="entry name" value="Iec3-like_M"/>
</dbReference>
<accession>A0A9P9WYZ5</accession>
<feature type="compositionally biased region" description="Acidic residues" evidence="1">
    <location>
        <begin position="263"/>
        <end position="273"/>
    </location>
</feature>
<feature type="compositionally biased region" description="Polar residues" evidence="1">
    <location>
        <begin position="350"/>
        <end position="365"/>
    </location>
</feature>
<feature type="compositionally biased region" description="Basic and acidic residues" evidence="1">
    <location>
        <begin position="109"/>
        <end position="125"/>
    </location>
</feature>
<feature type="region of interest" description="Disordered" evidence="1">
    <location>
        <begin position="85"/>
        <end position="135"/>
    </location>
</feature>
<feature type="compositionally biased region" description="Basic and acidic residues" evidence="1">
    <location>
        <begin position="216"/>
        <end position="238"/>
    </location>
</feature>
<dbReference type="EMBL" id="JAFIMR010000001">
    <property type="protein sequence ID" value="KAI1881682.1"/>
    <property type="molecule type" value="Genomic_DNA"/>
</dbReference>
<evidence type="ECO:0000259" key="3">
    <source>
        <dbReference type="Pfam" id="PF24244"/>
    </source>
</evidence>
<evidence type="ECO:0000313" key="5">
    <source>
        <dbReference type="Proteomes" id="UP000829685"/>
    </source>
</evidence>
<organism evidence="4 5">
    <name type="scientific">Neoarthrinium moseri</name>
    <dbReference type="NCBI Taxonomy" id="1658444"/>
    <lineage>
        <taxon>Eukaryota</taxon>
        <taxon>Fungi</taxon>
        <taxon>Dikarya</taxon>
        <taxon>Ascomycota</taxon>
        <taxon>Pezizomycotina</taxon>
        <taxon>Sordariomycetes</taxon>
        <taxon>Xylariomycetidae</taxon>
        <taxon>Amphisphaeriales</taxon>
        <taxon>Apiosporaceae</taxon>
        <taxon>Neoarthrinium</taxon>
    </lineage>
</organism>
<feature type="domain" description="INO80 complex subunit 3 N-terminal" evidence="2">
    <location>
        <begin position="30"/>
        <end position="97"/>
    </location>
</feature>
<dbReference type="GO" id="GO:0006338">
    <property type="term" value="P:chromatin remodeling"/>
    <property type="evidence" value="ECO:0007669"/>
    <property type="project" value="InterPro"/>
</dbReference>